<dbReference type="AlphaFoldDB" id="A0A5B7IUB3"/>
<dbReference type="EMBL" id="VSRR010063517">
    <property type="protein sequence ID" value="MPC83794.1"/>
    <property type="molecule type" value="Genomic_DNA"/>
</dbReference>
<organism evidence="2 3">
    <name type="scientific">Portunus trituberculatus</name>
    <name type="common">Swimming crab</name>
    <name type="synonym">Neptunus trituberculatus</name>
    <dbReference type="NCBI Taxonomy" id="210409"/>
    <lineage>
        <taxon>Eukaryota</taxon>
        <taxon>Metazoa</taxon>
        <taxon>Ecdysozoa</taxon>
        <taxon>Arthropoda</taxon>
        <taxon>Crustacea</taxon>
        <taxon>Multicrustacea</taxon>
        <taxon>Malacostraca</taxon>
        <taxon>Eumalacostraca</taxon>
        <taxon>Eucarida</taxon>
        <taxon>Decapoda</taxon>
        <taxon>Pleocyemata</taxon>
        <taxon>Brachyura</taxon>
        <taxon>Eubrachyura</taxon>
        <taxon>Portunoidea</taxon>
        <taxon>Portunidae</taxon>
        <taxon>Portuninae</taxon>
        <taxon>Portunus</taxon>
    </lineage>
</organism>
<accession>A0A5B7IUB3</accession>
<sequence>MRPLIFEPFTVTSQKARASSDLGTFHSPGVVRLGSISDVLQLKENEKTGMSEAERKLEALTQQIEEEMEKKEQEGEYYGECVCVCFSLFINV</sequence>
<proteinExistence type="predicted"/>
<dbReference type="Proteomes" id="UP000324222">
    <property type="component" value="Unassembled WGS sequence"/>
</dbReference>
<reference evidence="2 3" key="1">
    <citation type="submission" date="2019-05" db="EMBL/GenBank/DDBJ databases">
        <title>Another draft genome of Portunus trituberculatus and its Hox gene families provides insights of decapod evolution.</title>
        <authorList>
            <person name="Jeong J.-H."/>
            <person name="Song I."/>
            <person name="Kim S."/>
            <person name="Choi T."/>
            <person name="Kim D."/>
            <person name="Ryu S."/>
            <person name="Kim W."/>
        </authorList>
    </citation>
    <scope>NUCLEOTIDE SEQUENCE [LARGE SCALE GENOMIC DNA]</scope>
    <source>
        <tissue evidence="2">Muscle</tissue>
    </source>
</reference>
<feature type="coiled-coil region" evidence="1">
    <location>
        <begin position="43"/>
        <end position="77"/>
    </location>
</feature>
<name>A0A5B7IUB3_PORTR</name>
<keyword evidence="1" id="KW-0175">Coiled coil</keyword>
<evidence type="ECO:0000313" key="2">
    <source>
        <dbReference type="EMBL" id="MPC83794.1"/>
    </source>
</evidence>
<gene>
    <name evidence="2" type="ORF">E2C01_078510</name>
</gene>
<evidence type="ECO:0000313" key="3">
    <source>
        <dbReference type="Proteomes" id="UP000324222"/>
    </source>
</evidence>
<protein>
    <submittedName>
        <fullName evidence="2">Uncharacterized protein</fullName>
    </submittedName>
</protein>
<comment type="caution">
    <text evidence="2">The sequence shown here is derived from an EMBL/GenBank/DDBJ whole genome shotgun (WGS) entry which is preliminary data.</text>
</comment>
<keyword evidence="3" id="KW-1185">Reference proteome</keyword>
<evidence type="ECO:0000256" key="1">
    <source>
        <dbReference type="SAM" id="Coils"/>
    </source>
</evidence>